<evidence type="ECO:0000313" key="5">
    <source>
        <dbReference type="Proteomes" id="UP000694389"/>
    </source>
</evidence>
<dbReference type="SMART" id="SM00409">
    <property type="entry name" value="IG"/>
    <property type="match status" value="2"/>
</dbReference>
<organism evidence="4 5">
    <name type="scientific">Dicentrarchus labrax</name>
    <name type="common">European seabass</name>
    <name type="synonym">Morone labrax</name>
    <dbReference type="NCBI Taxonomy" id="13489"/>
    <lineage>
        <taxon>Eukaryota</taxon>
        <taxon>Metazoa</taxon>
        <taxon>Chordata</taxon>
        <taxon>Craniata</taxon>
        <taxon>Vertebrata</taxon>
        <taxon>Euteleostomi</taxon>
        <taxon>Actinopterygii</taxon>
        <taxon>Neopterygii</taxon>
        <taxon>Teleostei</taxon>
        <taxon>Neoteleostei</taxon>
        <taxon>Acanthomorphata</taxon>
        <taxon>Eupercaria</taxon>
        <taxon>Moronidae</taxon>
        <taxon>Dicentrarchus</taxon>
    </lineage>
</organism>
<sequence>MAAALTLLLIGCLLQSELKFIHIWINDYKTIKTYIDALGSCVTIPCSFDIKDGFGSDLDRTCKAMWKNEQRTVVFNSSNPQSSTIKGNLTGDLTKRDCTTTLNNITALTLFSINCTFHIVYKMEKNYIFTDWSKCTFPPDDPPRPTLTPSTLEVEEGTSVSLKCSAPAPCLSHPPTLTWTPSLGHSQETLEENQDKTKVKASVLTFTASHLHHRQEISFTAVYNKQDGSTESSANLPKHTTVSVSPSGPVPEDSTVTLTCSSTANPAVRNYTWYRADGGQETFIGTGRVLNIKASEVSGPFFCKAENDLGLILFSLQYHTHANTMIGNTSDLVVLFRYLHSRVIIYKNGVGTITLEENSDIISLYYFMTS</sequence>
<dbReference type="Pfam" id="PF13927">
    <property type="entry name" value="Ig_3"/>
    <property type="match status" value="1"/>
</dbReference>
<dbReference type="Ensembl" id="ENSDLAT00005005684.2">
    <property type="protein sequence ID" value="ENSDLAP00005005454.2"/>
    <property type="gene ID" value="ENSDLAG00005002515.2"/>
</dbReference>
<dbReference type="InterPro" id="IPR003599">
    <property type="entry name" value="Ig_sub"/>
</dbReference>
<dbReference type="InterPro" id="IPR036179">
    <property type="entry name" value="Ig-like_dom_sf"/>
</dbReference>
<feature type="compositionally biased region" description="Polar residues" evidence="1">
    <location>
        <begin position="228"/>
        <end position="246"/>
    </location>
</feature>
<dbReference type="SUPFAM" id="SSF48726">
    <property type="entry name" value="Immunoglobulin"/>
    <property type="match status" value="2"/>
</dbReference>
<evidence type="ECO:0000256" key="1">
    <source>
        <dbReference type="SAM" id="MobiDB-lite"/>
    </source>
</evidence>
<dbReference type="InterPro" id="IPR007110">
    <property type="entry name" value="Ig-like_dom"/>
</dbReference>
<dbReference type="PROSITE" id="PS50835">
    <property type="entry name" value="IG_LIKE"/>
    <property type="match status" value="2"/>
</dbReference>
<dbReference type="AlphaFoldDB" id="A0A8C4DKD3"/>
<dbReference type="Gene3D" id="2.60.40.10">
    <property type="entry name" value="Immunoglobulins"/>
    <property type="match status" value="3"/>
</dbReference>
<proteinExistence type="predicted"/>
<protein>
    <recommendedName>
        <fullName evidence="3">Ig-like domain-containing protein</fullName>
    </recommendedName>
</protein>
<feature type="domain" description="Ig-like" evidence="3">
    <location>
        <begin position="237"/>
        <end position="307"/>
    </location>
</feature>
<evidence type="ECO:0000259" key="3">
    <source>
        <dbReference type="PROSITE" id="PS50835"/>
    </source>
</evidence>
<accession>A0A8C4DKD3</accession>
<keyword evidence="5" id="KW-1185">Reference proteome</keyword>
<feature type="domain" description="Ig-like" evidence="3">
    <location>
        <begin position="143"/>
        <end position="179"/>
    </location>
</feature>
<reference evidence="4" key="2">
    <citation type="submission" date="2025-09" db="UniProtKB">
        <authorList>
            <consortium name="Ensembl"/>
        </authorList>
    </citation>
    <scope>IDENTIFICATION</scope>
</reference>
<evidence type="ECO:0000256" key="2">
    <source>
        <dbReference type="SAM" id="SignalP"/>
    </source>
</evidence>
<dbReference type="PANTHER" id="PTHR46484:SF8">
    <property type="entry name" value="B-CELL RECEPTOR CD22-LIKE-RELATED"/>
    <property type="match status" value="1"/>
</dbReference>
<feature type="region of interest" description="Disordered" evidence="1">
    <location>
        <begin position="228"/>
        <end position="254"/>
    </location>
</feature>
<feature type="signal peptide" evidence="2">
    <location>
        <begin position="1"/>
        <end position="18"/>
    </location>
</feature>
<feature type="chain" id="PRO_5035831215" description="Ig-like domain-containing protein" evidence="2">
    <location>
        <begin position="19"/>
        <end position="370"/>
    </location>
</feature>
<dbReference type="InterPro" id="IPR013783">
    <property type="entry name" value="Ig-like_fold"/>
</dbReference>
<reference evidence="4" key="1">
    <citation type="submission" date="2025-08" db="UniProtKB">
        <authorList>
            <consortium name="Ensembl"/>
        </authorList>
    </citation>
    <scope>IDENTIFICATION</scope>
</reference>
<dbReference type="PANTHER" id="PTHR46484">
    <property type="entry name" value="SI:CH211-171H4.5-RELATED"/>
    <property type="match status" value="1"/>
</dbReference>
<dbReference type="Proteomes" id="UP000694389">
    <property type="component" value="Unassembled WGS sequence"/>
</dbReference>
<dbReference type="GeneTree" id="ENSGT01150000286924"/>
<name>A0A8C4DKD3_DICLA</name>
<keyword evidence="2" id="KW-0732">Signal</keyword>
<evidence type="ECO:0000313" key="4">
    <source>
        <dbReference type="Ensembl" id="ENSDLAP00005005454.2"/>
    </source>
</evidence>